<keyword evidence="9" id="KW-0472">Membrane</keyword>
<evidence type="ECO:0000256" key="5">
    <source>
        <dbReference type="ARBA" id="ARBA00023180"/>
    </source>
</evidence>
<feature type="chain" id="PRO_5035915300" description="Cadherin domain-containing protein" evidence="10">
    <location>
        <begin position="21"/>
        <end position="2419"/>
    </location>
</feature>
<feature type="region of interest" description="Disordered" evidence="8">
    <location>
        <begin position="255"/>
        <end position="275"/>
    </location>
</feature>
<feature type="repeat" description="CSPG" evidence="7">
    <location>
        <begin position="748"/>
        <end position="838"/>
    </location>
</feature>
<dbReference type="InterPro" id="IPR038081">
    <property type="entry name" value="CalX-like_sf"/>
</dbReference>
<evidence type="ECO:0000256" key="8">
    <source>
        <dbReference type="SAM" id="MobiDB-lite"/>
    </source>
</evidence>
<feature type="repeat" description="CSPG" evidence="7">
    <location>
        <begin position="862"/>
        <end position="954"/>
    </location>
</feature>
<dbReference type="InterPro" id="IPR003644">
    <property type="entry name" value="Calx_beta"/>
</dbReference>
<reference evidence="12 13" key="1">
    <citation type="submission" date="2020-04" db="EMBL/GenBank/DDBJ databases">
        <authorList>
            <person name="Alioto T."/>
            <person name="Alioto T."/>
            <person name="Gomez Garrido J."/>
        </authorList>
    </citation>
    <scope>NUCLEOTIDE SEQUENCE [LARGE SCALE GENOMIC DNA]</scope>
</reference>
<keyword evidence="9" id="KW-0812">Transmembrane</keyword>
<evidence type="ECO:0000256" key="9">
    <source>
        <dbReference type="SAM" id="Phobius"/>
    </source>
</evidence>
<dbReference type="PROSITE" id="PS50268">
    <property type="entry name" value="CADHERIN_2"/>
    <property type="match status" value="1"/>
</dbReference>
<keyword evidence="9" id="KW-1133">Transmembrane helix</keyword>
<evidence type="ECO:0000256" key="7">
    <source>
        <dbReference type="PROSITE-ProRule" id="PRU01201"/>
    </source>
</evidence>
<feature type="repeat" description="CSPG" evidence="7">
    <location>
        <begin position="986"/>
        <end position="1085"/>
    </location>
</feature>
<evidence type="ECO:0000256" key="3">
    <source>
        <dbReference type="ARBA" id="ARBA00022737"/>
    </source>
</evidence>
<feature type="signal peptide" evidence="10">
    <location>
        <begin position="1"/>
        <end position="20"/>
    </location>
</feature>
<feature type="domain" description="Cadherin" evidence="11">
    <location>
        <begin position="402"/>
        <end position="513"/>
    </location>
</feature>
<dbReference type="SUPFAM" id="SSF141072">
    <property type="entry name" value="CalX-like"/>
    <property type="match status" value="5"/>
</dbReference>
<evidence type="ECO:0000256" key="4">
    <source>
        <dbReference type="ARBA" id="ARBA00022837"/>
    </source>
</evidence>
<gene>
    <name evidence="12" type="ORF">CLODIP_2_CD03308</name>
</gene>
<dbReference type="SMART" id="SM00237">
    <property type="entry name" value="Calx_beta"/>
    <property type="match status" value="4"/>
</dbReference>
<evidence type="ECO:0000313" key="12">
    <source>
        <dbReference type="EMBL" id="CAB3360847.1"/>
    </source>
</evidence>
<evidence type="ECO:0000259" key="11">
    <source>
        <dbReference type="PROSITE" id="PS50268"/>
    </source>
</evidence>
<feature type="compositionally biased region" description="Basic and acidic residues" evidence="8">
    <location>
        <begin position="265"/>
        <end position="274"/>
    </location>
</feature>
<evidence type="ECO:0000256" key="2">
    <source>
        <dbReference type="ARBA" id="ARBA00022729"/>
    </source>
</evidence>
<evidence type="ECO:0000256" key="10">
    <source>
        <dbReference type="SAM" id="SignalP"/>
    </source>
</evidence>
<dbReference type="PANTHER" id="PTHR45739">
    <property type="entry name" value="MATRIX PROTEIN, PUTATIVE-RELATED"/>
    <property type="match status" value="1"/>
</dbReference>
<name>A0A8S1BYG5_9INSE</name>
<evidence type="ECO:0000256" key="1">
    <source>
        <dbReference type="ARBA" id="ARBA00005529"/>
    </source>
</evidence>
<proteinExistence type="inferred from homology"/>
<feature type="transmembrane region" description="Helical" evidence="9">
    <location>
        <begin position="2381"/>
        <end position="2403"/>
    </location>
</feature>
<accession>A0A8S1BYG5</accession>
<dbReference type="GO" id="GO:0005509">
    <property type="term" value="F:calcium ion binding"/>
    <property type="evidence" value="ECO:0007669"/>
    <property type="project" value="UniProtKB-UniRule"/>
</dbReference>
<protein>
    <recommendedName>
        <fullName evidence="11">Cadherin domain-containing protein</fullName>
    </recommendedName>
</protein>
<dbReference type="EMBL" id="CADEPI010000004">
    <property type="protein sequence ID" value="CAB3360847.1"/>
    <property type="molecule type" value="Genomic_DNA"/>
</dbReference>
<dbReference type="OrthoDB" id="8173480at2759"/>
<keyword evidence="2 10" id="KW-0732">Signal</keyword>
<sequence>MAIKLQIVFLVLLVLCSSFGEQPDGPYRLTATADQYVSLSEKHFPPQGPNSSRDSYVIIGPQDVDDSGHFSLRSRPNALVSEFTQEEIRRMDVVYVPPAAHLVPVERTVYFDLKKVNARGQEQSVQFAVTLLPLDQHTDHFGPRFKIANPTLTAPVESPVVNISRKYFEVDGFSDAHIQFMVVEEPAQGSLVLLHPNGSAAPLTGADEFSNVLVSQGAVVQYRQGTPGSALEDTFELMATDSQVEAFNRILLRFTSPPTSSSPAESKRGSDRPEVVSLQVSEGQRVVLASDYFSYALSGGGGRRDVTYTLMDAPVYGVLVLRVRPGEEHELAQGSTFRQDDANKGRLEYRAAPEIGLRAVTDRVPLTIGDSTGTRYRPQMLAITIAPEDNQAPIVTVNGDIEVREGGSEILPQKLITVSDPDSPNERLIFVLETPPTFGYLAANYNGAKQSPAGQFPVDALDSGSIKYDQAFHLNSEPPRDVLFFRVTDGRNRSPLMRLNVNIELVNDEMPLIMTETMEVDSGSGALIRNSSLYVSDFDTPPAQLVLTILQEASFGSIQRRTSSDRLLQNGARLAAGDSFTYQDVVDELIFFKPTPDSAAVGISHDSTVLSVTDGDFQSQASLSFNLTMRKSLDAPATQIFEFFILNGAVKTVSAEMLWTAEEGDAQFILMENLRPGLSLQTKQSGRWISLRQGDYFSTSDVLRGFIRLKHESGFDSLVYVVKLRVERENQFVGARIYYVKVNENLAAPWVDVNTGLEVPFSSTVKVNVSQLSAFDLDSDTKELRYKVLDDPVSGWFEVNGTGRSQQWTQNDLEAGKLKFHHSGKNDVKVESLDFEVTDGRNTVPAKMSVQINGAKEQKISIPMLQEVRSIKVNSGSRVKITQFELLVTDDTATFADLLFDVTLLPEHGKIEIQRPEGFVEERGFSMLDVLEGRVFYLHKVERVTKDQFQLILSVKGQRVAYIDETTRSTLSAPIIIPVEIIESNGPILLVNSGLDYLQRVEDKVSGFLSIKHLDAVSNDTPAKKLTYTVTKQPNFGLLYTTATFPESPTSVFTQDDVNAGRIYYHLDSNVDSFQTKDEFSFEISDADSKTLSGNIFRIQWAWINVERATYNVSETSSELYIKIVKNGGFIKDSTSVECAIVDNSIYGATRNDVQLKHSMVQFDNFDTEEFCVLQIKDNQVFQGKRDVMVEIFNPSKAILGPQHRTQVSLYDEEDRPQITFRSRQIIVEEDKGPLKIEVFRSGDLSFTSFAICSTIAGSAKGDTDTGLNPDFISRTKSAGSSVIFVKESSKAICEIDLIDDSLYEHSEDFYVLLSEPDHNSALGAIVKLKVVISGPNDVSLIYFSQEEYAVKENSGTFELAITRVGSDLSYISSVWCTTQPIDARPNEDYVPISQQVMFDRGESENWCRLSLIDDSAEPSLEGPERLHVILSSPEGSLLSDPSRAVVVIDDTTVDIPTFEFQDSTLRVYENETEAQVMIVRHGDTSVKASVKCFTRERKAKGNEDYVERPRNEESRVIFDAGQETANCTVVILDNNVYEGEEGFILGLSDPVFETSEGESVALIGDRAMMRVFIEDNEDAPKVAFDKKFIIMDDDEYDSKIVTVRLHRKGDISAPAVLNFQTRDGSAKSGSDYHPVSRQLTIPANVDHAEVNLTVYASNSEDSREERFYLTVTASDGNDSKEVAIIVQTKMHEAIVLPSQPVVVSLLNYDNASTALGSKPVAGYPVVCITPCEERHPHFQSTRILCEGKNMTMQYFWEVAIPNEWHPLRYNPFKRLSKATIFTDVEGKVLDPVYFNTHFNVRCGVQPMKPNGRTGIPIKSQHVTIGSSQGICRRDEFFEDTHIRSHVLNANLFYVNASAERHPNTVHIKIEIPHSDGMLPLISTQPLHNAQTLLTDPLYVRHHTCSNLLVDSTFLKQTGKLEHPTTWPYQLDESLRGHNTVELYRNLDIRSCLWKFNAWFHMTELLDFCHGKVISEFKVADGGKSQMTIEVPLYVSYITSSGAEEWTTVEHRTAMEVSFLYSPLAWHKGLQTETKHSANVKITRVLANENGQLVIELTTHALFRGHFVLTNHKHKSSLMPPREMANLNFRLDLLWSETTWDGPRQQWRATSDSSRPDYSGLYHLMLVPCTVAQNTQFSIGDKQKKCSSHPPVQFPLNINFKMPARPVPAKYALETEFRITNNPNQFIATPEEETYVNDEAWQFSPGDIVYGKVMWHPAQDLKSAYRLTIDRVLLCTAKDGAELMVDPAGEYYGHGTQIGCLQPSKMLAHRFVLLDRENPEIEDDGVQGVSFDARFAKEDAEFAKMESQPGVDGFMWKVDPLYKINSGHEWLLQVLFRIRITSPGRLKRSSTLQWEQRYVAKGVKLTRPSQLQEAAWSVADYFYPTLVACGASVAVSVLVALIARTAFRNSYTVTTPVEV</sequence>
<evidence type="ECO:0000256" key="6">
    <source>
        <dbReference type="PROSITE-ProRule" id="PRU00043"/>
    </source>
</evidence>
<keyword evidence="4 6" id="KW-0106">Calcium</keyword>
<feature type="repeat" description="CSPG" evidence="7">
    <location>
        <begin position="392"/>
        <end position="488"/>
    </location>
</feature>
<dbReference type="InterPro" id="IPR002126">
    <property type="entry name" value="Cadherin-like_dom"/>
</dbReference>
<dbReference type="Proteomes" id="UP000494165">
    <property type="component" value="Unassembled WGS sequence"/>
</dbReference>
<dbReference type="GO" id="GO:0007154">
    <property type="term" value="P:cell communication"/>
    <property type="evidence" value="ECO:0007669"/>
    <property type="project" value="InterPro"/>
</dbReference>
<keyword evidence="13" id="KW-1185">Reference proteome</keyword>
<keyword evidence="5" id="KW-0325">Glycoprotein</keyword>
<dbReference type="GO" id="GO:0009653">
    <property type="term" value="P:anatomical structure morphogenesis"/>
    <property type="evidence" value="ECO:0007669"/>
    <property type="project" value="TreeGrafter"/>
</dbReference>
<dbReference type="PROSITE" id="PS51854">
    <property type="entry name" value="CSPG"/>
    <property type="match status" value="5"/>
</dbReference>
<dbReference type="GO" id="GO:0016020">
    <property type="term" value="C:membrane"/>
    <property type="evidence" value="ECO:0007669"/>
    <property type="project" value="InterPro"/>
</dbReference>
<dbReference type="Gene3D" id="2.60.40.2030">
    <property type="match status" value="5"/>
</dbReference>
<dbReference type="Pfam" id="PF16184">
    <property type="entry name" value="Cadherin_3"/>
    <property type="match status" value="5"/>
</dbReference>
<feature type="repeat" description="CSPG" evidence="7">
    <location>
        <begin position="509"/>
        <end position="613"/>
    </location>
</feature>
<evidence type="ECO:0000313" key="13">
    <source>
        <dbReference type="Proteomes" id="UP000494165"/>
    </source>
</evidence>
<dbReference type="GO" id="GO:0007156">
    <property type="term" value="P:homophilic cell adhesion via plasma membrane adhesion molecules"/>
    <property type="evidence" value="ECO:0007669"/>
    <property type="project" value="InterPro"/>
</dbReference>
<organism evidence="12 13">
    <name type="scientific">Cloeon dipterum</name>
    <dbReference type="NCBI Taxonomy" id="197152"/>
    <lineage>
        <taxon>Eukaryota</taxon>
        <taxon>Metazoa</taxon>
        <taxon>Ecdysozoa</taxon>
        <taxon>Arthropoda</taxon>
        <taxon>Hexapoda</taxon>
        <taxon>Insecta</taxon>
        <taxon>Pterygota</taxon>
        <taxon>Palaeoptera</taxon>
        <taxon>Ephemeroptera</taxon>
        <taxon>Pisciforma</taxon>
        <taxon>Baetidae</taxon>
        <taxon>Cloeon</taxon>
    </lineage>
</organism>
<dbReference type="InterPro" id="IPR039005">
    <property type="entry name" value="CSPG_rpt"/>
</dbReference>
<keyword evidence="3" id="KW-0677">Repeat</keyword>
<dbReference type="InterPro" id="IPR051561">
    <property type="entry name" value="FRAS1_ECM"/>
</dbReference>
<comment type="similarity">
    <text evidence="1">Belongs to the FRAS1 family.</text>
</comment>
<comment type="caution">
    <text evidence="12">The sequence shown here is derived from an EMBL/GenBank/DDBJ whole genome shotgun (WGS) entry which is preliminary data.</text>
</comment>
<dbReference type="PANTHER" id="PTHR45739:SF1">
    <property type="entry name" value="EXTRACELLULAR MATRIX ORGANIZING PROTEIN FRAS1"/>
    <property type="match status" value="1"/>
</dbReference>
<dbReference type="Pfam" id="PF03160">
    <property type="entry name" value="Calx-beta"/>
    <property type="match status" value="4"/>
</dbReference>